<protein>
    <submittedName>
        <fullName evidence="1">Uncharacterized protein</fullName>
    </submittedName>
</protein>
<gene>
    <name evidence="1" type="ORF">ACFPM7_21660</name>
</gene>
<sequence>MRLSAMRTAADSATFGSQPAYVLPIQGSQTTYPCTGGQNRQFTLTRL</sequence>
<reference evidence="2" key="1">
    <citation type="journal article" date="2019" name="Int. J. Syst. Evol. Microbiol.">
        <title>The Global Catalogue of Microorganisms (GCM) 10K type strain sequencing project: providing services to taxonomists for standard genome sequencing and annotation.</title>
        <authorList>
            <consortium name="The Broad Institute Genomics Platform"/>
            <consortium name="The Broad Institute Genome Sequencing Center for Infectious Disease"/>
            <person name="Wu L."/>
            <person name="Ma J."/>
        </authorList>
    </citation>
    <scope>NUCLEOTIDE SEQUENCE [LARGE SCALE GENOMIC DNA]</scope>
    <source>
        <strain evidence="2">CCUG 59778</strain>
    </source>
</reference>
<dbReference type="RefSeq" id="WP_378249522.1">
    <property type="nucleotide sequence ID" value="NZ_JBHSKF010000012.1"/>
</dbReference>
<accession>A0ABW0EQH2</accession>
<dbReference type="Proteomes" id="UP001596157">
    <property type="component" value="Unassembled WGS sequence"/>
</dbReference>
<evidence type="ECO:0000313" key="1">
    <source>
        <dbReference type="EMBL" id="MFC5289667.1"/>
    </source>
</evidence>
<keyword evidence="2" id="KW-1185">Reference proteome</keyword>
<dbReference type="EMBL" id="JBHSKF010000012">
    <property type="protein sequence ID" value="MFC5289667.1"/>
    <property type="molecule type" value="Genomic_DNA"/>
</dbReference>
<evidence type="ECO:0000313" key="2">
    <source>
        <dbReference type="Proteomes" id="UP001596157"/>
    </source>
</evidence>
<organism evidence="1 2">
    <name type="scientific">Actinokineospora guangxiensis</name>
    <dbReference type="NCBI Taxonomy" id="1490288"/>
    <lineage>
        <taxon>Bacteria</taxon>
        <taxon>Bacillati</taxon>
        <taxon>Actinomycetota</taxon>
        <taxon>Actinomycetes</taxon>
        <taxon>Pseudonocardiales</taxon>
        <taxon>Pseudonocardiaceae</taxon>
        <taxon>Actinokineospora</taxon>
    </lineage>
</organism>
<proteinExistence type="predicted"/>
<comment type="caution">
    <text evidence="1">The sequence shown here is derived from an EMBL/GenBank/DDBJ whole genome shotgun (WGS) entry which is preliminary data.</text>
</comment>
<name>A0ABW0EQH2_9PSEU</name>